<dbReference type="PANTHER" id="PTHR33383">
    <property type="entry name" value="MEMBRANE PROTEIN INSERTION EFFICIENCY FACTOR-RELATED"/>
    <property type="match status" value="1"/>
</dbReference>
<accession>A0A5B8R8N6</accession>
<name>A0A5B8R8N6_9ZZZZ</name>
<dbReference type="PANTHER" id="PTHR33383:SF1">
    <property type="entry name" value="MEMBRANE PROTEIN INSERTION EFFICIENCY FACTOR-RELATED"/>
    <property type="match status" value="1"/>
</dbReference>
<reference evidence="1" key="1">
    <citation type="submission" date="2019-06" db="EMBL/GenBank/DDBJ databases">
        <authorList>
            <person name="Murdoch R.W."/>
            <person name="Fathepure B."/>
        </authorList>
    </citation>
    <scope>NUCLEOTIDE SEQUENCE</scope>
</reference>
<dbReference type="HAMAP" id="MF_00386">
    <property type="entry name" value="UPF0161_YidD"/>
    <property type="match status" value="1"/>
</dbReference>
<dbReference type="SMART" id="SM01234">
    <property type="entry name" value="Haemolytic"/>
    <property type="match status" value="1"/>
</dbReference>
<dbReference type="AlphaFoldDB" id="A0A5B8R8N6"/>
<proteinExistence type="inferred from homology"/>
<sequence>MRRVLILCLRGYQYLVSPVLGPRCRFLPSCSSYAVEAIERHGPWRGTMLALRRLGRCHPGCPGGLDPVPEPQDNRPWKT</sequence>
<dbReference type="EMBL" id="MN079094">
    <property type="protein sequence ID" value="QEA05080.1"/>
    <property type="molecule type" value="Genomic_DNA"/>
</dbReference>
<evidence type="ECO:0000313" key="1">
    <source>
        <dbReference type="EMBL" id="QEA05080.1"/>
    </source>
</evidence>
<dbReference type="NCBIfam" id="TIGR00278">
    <property type="entry name" value="membrane protein insertion efficiency factor YidD"/>
    <property type="match status" value="1"/>
</dbReference>
<protein>
    <submittedName>
        <fullName evidence="1">Putative membrane protein insertion efficiency factor</fullName>
    </submittedName>
</protein>
<organism evidence="1">
    <name type="scientific">uncultured organism</name>
    <dbReference type="NCBI Taxonomy" id="155900"/>
    <lineage>
        <taxon>unclassified sequences</taxon>
        <taxon>environmental samples</taxon>
    </lineage>
</organism>
<gene>
    <name evidence="1" type="primary">yidD</name>
    <name evidence="1" type="ORF">KBTEX_01399</name>
</gene>
<dbReference type="Pfam" id="PF01809">
    <property type="entry name" value="YidD"/>
    <property type="match status" value="1"/>
</dbReference>
<dbReference type="InterPro" id="IPR002696">
    <property type="entry name" value="Membr_insert_effic_factor_YidD"/>
</dbReference>